<dbReference type="GO" id="GO:0003700">
    <property type="term" value="F:DNA-binding transcription factor activity"/>
    <property type="evidence" value="ECO:0007669"/>
    <property type="project" value="TreeGrafter"/>
</dbReference>
<evidence type="ECO:0000256" key="1">
    <source>
        <dbReference type="ARBA" id="ARBA00023125"/>
    </source>
</evidence>
<dbReference type="EMBL" id="PVBT01000002">
    <property type="protein sequence ID" value="PRD55347.1"/>
    <property type="molecule type" value="Genomic_DNA"/>
</dbReference>
<dbReference type="InterPro" id="IPR010982">
    <property type="entry name" value="Lambda_DNA-bd_dom_sf"/>
</dbReference>
<dbReference type="SUPFAM" id="SSF47413">
    <property type="entry name" value="lambda repressor-like DNA-binding domains"/>
    <property type="match status" value="1"/>
</dbReference>
<dbReference type="Pfam" id="PF07883">
    <property type="entry name" value="Cupin_2"/>
    <property type="match status" value="1"/>
</dbReference>
<evidence type="ECO:0000313" key="3">
    <source>
        <dbReference type="EMBL" id="PRD55347.1"/>
    </source>
</evidence>
<dbReference type="SUPFAM" id="SSF51182">
    <property type="entry name" value="RmlC-like cupins"/>
    <property type="match status" value="1"/>
</dbReference>
<accession>A0A2S9JQ49</accession>
<dbReference type="InterPro" id="IPR013096">
    <property type="entry name" value="Cupin_2"/>
</dbReference>
<dbReference type="InterPro" id="IPR011051">
    <property type="entry name" value="RmlC_Cupin_sf"/>
</dbReference>
<dbReference type="AlphaFoldDB" id="A0A2S9JQ49"/>
<dbReference type="CDD" id="cd02209">
    <property type="entry name" value="cupin_XRE_C"/>
    <property type="match status" value="1"/>
</dbReference>
<dbReference type="InterPro" id="IPR050807">
    <property type="entry name" value="TransReg_Diox_bact_type"/>
</dbReference>
<dbReference type="Pfam" id="PF01381">
    <property type="entry name" value="HTH_3"/>
    <property type="match status" value="1"/>
</dbReference>
<proteinExistence type="predicted"/>
<reference evidence="3 4" key="1">
    <citation type="submission" date="2018-02" db="EMBL/GenBank/DDBJ databases">
        <title>The draft genome of Phyllobacterium myrsinacearum DSM5892.</title>
        <authorList>
            <person name="Li L."/>
            <person name="Liu L."/>
            <person name="Zhang X."/>
            <person name="Wang T."/>
        </authorList>
    </citation>
    <scope>NUCLEOTIDE SEQUENCE [LARGE SCALE GENOMIC DNA]</scope>
    <source>
        <strain evidence="3 4">DSM 5892</strain>
    </source>
</reference>
<sequence length="224" mass="24945">MTDQKTGLGDFLRDIRVRNHWTLLEVSEMTGLAVSTLSKVENNQMSLTYDRLVQLAAGLGVDIVELFGTRPVESTPSLLGRRAISRQGEGRLIQTGNYDYLYLCTEISKKSMVPILAVLHARTIEEFGEFVHHDGQEYTYVVEGALELHTEHYEPAMLKAGDSVYFDASMGHAYLSVSESPARILCVCSTSEKELINSLVGADGEISNLKKKSKSRRKTSTIRK</sequence>
<dbReference type="CDD" id="cd00093">
    <property type="entry name" value="HTH_XRE"/>
    <property type="match status" value="1"/>
</dbReference>
<feature type="domain" description="HTH cro/C1-type" evidence="2">
    <location>
        <begin position="12"/>
        <end position="66"/>
    </location>
</feature>
<dbReference type="PROSITE" id="PS50943">
    <property type="entry name" value="HTH_CROC1"/>
    <property type="match status" value="1"/>
</dbReference>
<comment type="caution">
    <text evidence="3">The sequence shown here is derived from an EMBL/GenBank/DDBJ whole genome shotgun (WGS) entry which is preliminary data.</text>
</comment>
<dbReference type="SMART" id="SM00530">
    <property type="entry name" value="HTH_XRE"/>
    <property type="match status" value="1"/>
</dbReference>
<dbReference type="PANTHER" id="PTHR46797">
    <property type="entry name" value="HTH-TYPE TRANSCRIPTIONAL REGULATOR"/>
    <property type="match status" value="1"/>
</dbReference>
<dbReference type="Gene3D" id="2.60.120.10">
    <property type="entry name" value="Jelly Rolls"/>
    <property type="match status" value="1"/>
</dbReference>
<dbReference type="Gene3D" id="1.10.260.40">
    <property type="entry name" value="lambda repressor-like DNA-binding domains"/>
    <property type="match status" value="1"/>
</dbReference>
<dbReference type="GO" id="GO:0005829">
    <property type="term" value="C:cytosol"/>
    <property type="evidence" value="ECO:0007669"/>
    <property type="project" value="TreeGrafter"/>
</dbReference>
<dbReference type="PANTHER" id="PTHR46797:SF20">
    <property type="entry name" value="BLR4304 PROTEIN"/>
    <property type="match status" value="1"/>
</dbReference>
<dbReference type="InterPro" id="IPR014710">
    <property type="entry name" value="RmlC-like_jellyroll"/>
</dbReference>
<evidence type="ECO:0000313" key="4">
    <source>
        <dbReference type="Proteomes" id="UP000238563"/>
    </source>
</evidence>
<gene>
    <name evidence="3" type="ORF">C5750_09285</name>
</gene>
<dbReference type="OrthoDB" id="9814751at2"/>
<dbReference type="GO" id="GO:0003677">
    <property type="term" value="F:DNA binding"/>
    <property type="evidence" value="ECO:0007669"/>
    <property type="project" value="UniProtKB-KW"/>
</dbReference>
<dbReference type="RefSeq" id="WP_105733576.1">
    <property type="nucleotide sequence ID" value="NZ_PVBT01000002.1"/>
</dbReference>
<keyword evidence="1" id="KW-0238">DNA-binding</keyword>
<protein>
    <submittedName>
        <fullName evidence="3">Transcriptional regulator</fullName>
    </submittedName>
</protein>
<dbReference type="InterPro" id="IPR001387">
    <property type="entry name" value="Cro/C1-type_HTH"/>
</dbReference>
<dbReference type="Proteomes" id="UP000238563">
    <property type="component" value="Unassembled WGS sequence"/>
</dbReference>
<evidence type="ECO:0000259" key="2">
    <source>
        <dbReference type="PROSITE" id="PS50943"/>
    </source>
</evidence>
<organism evidence="3 4">
    <name type="scientific">Phyllobacterium myrsinacearum</name>
    <dbReference type="NCBI Taxonomy" id="28101"/>
    <lineage>
        <taxon>Bacteria</taxon>
        <taxon>Pseudomonadati</taxon>
        <taxon>Pseudomonadota</taxon>
        <taxon>Alphaproteobacteria</taxon>
        <taxon>Hyphomicrobiales</taxon>
        <taxon>Phyllobacteriaceae</taxon>
        <taxon>Phyllobacterium</taxon>
    </lineage>
</organism>
<name>A0A2S9JQ49_9HYPH</name>
<keyword evidence="4" id="KW-1185">Reference proteome</keyword>